<dbReference type="EMBL" id="KQ235236">
    <property type="protein sequence ID" value="KNA01714.1"/>
    <property type="molecule type" value="Genomic_DNA"/>
</dbReference>
<keyword evidence="1" id="KW-0812">Transmembrane</keyword>
<evidence type="ECO:0000313" key="3">
    <source>
        <dbReference type="Proteomes" id="UP000053239"/>
    </source>
</evidence>
<name>A0A0J9WF34_PLAVI</name>
<dbReference type="AlphaFoldDB" id="A0A0J9WF34"/>
<gene>
    <name evidence="2" type="ORF">PVNG_04740</name>
</gene>
<keyword evidence="1" id="KW-0472">Membrane</keyword>
<evidence type="ECO:0000256" key="1">
    <source>
        <dbReference type="SAM" id="Phobius"/>
    </source>
</evidence>
<reference evidence="2 3" key="1">
    <citation type="submission" date="2011-09" db="EMBL/GenBank/DDBJ databases">
        <title>The Genome Sequence of Plasmodium vivax North Korean.</title>
        <authorList>
            <consortium name="The Broad Institute Genome Sequencing Platform"/>
            <consortium name="The Broad Institute Genome Sequencing Center for Infectious Disease"/>
            <person name="Neafsey D."/>
            <person name="Carlton J."/>
            <person name="Barnwell J."/>
            <person name="Collins W."/>
            <person name="Escalante A."/>
            <person name="Mullikin J."/>
            <person name="Saul A."/>
            <person name="Guigo R."/>
            <person name="Camara F."/>
            <person name="Young S.K."/>
            <person name="Zeng Q."/>
            <person name="Gargeya S."/>
            <person name="Fitzgerald M."/>
            <person name="Haas B."/>
            <person name="Abouelleil A."/>
            <person name="Alvarado L."/>
            <person name="Arachchi H.M."/>
            <person name="Berlin A."/>
            <person name="Brown A."/>
            <person name="Chapman S.B."/>
            <person name="Chen Z."/>
            <person name="Dunbar C."/>
            <person name="Freedman E."/>
            <person name="Gearin G."/>
            <person name="Gellesch M."/>
            <person name="Goldberg J."/>
            <person name="Griggs A."/>
            <person name="Gujja S."/>
            <person name="Heiman D."/>
            <person name="Howarth C."/>
            <person name="Larson L."/>
            <person name="Lui A."/>
            <person name="MacDonald P.J.P."/>
            <person name="Montmayeur A."/>
            <person name="Murphy C."/>
            <person name="Neiman D."/>
            <person name="Pearson M."/>
            <person name="Priest M."/>
            <person name="Roberts A."/>
            <person name="Saif S."/>
            <person name="Shea T."/>
            <person name="Shenoy N."/>
            <person name="Sisk P."/>
            <person name="Stolte C."/>
            <person name="Sykes S."/>
            <person name="Wortman J."/>
            <person name="Nusbaum C."/>
            <person name="Birren B."/>
        </authorList>
    </citation>
    <scope>NUCLEOTIDE SEQUENCE [LARGE SCALE GENOMIC DNA]</scope>
    <source>
        <strain evidence="2 3">North Korean</strain>
    </source>
</reference>
<accession>A0A0J9WF34</accession>
<sequence>MENDYENADNSIFCENINCQTNKVEQIKRICKMFVSLYNNTKTQCRSSKSNQDCSKYPEFMNFWLNYELNRAGYSDIEQRQFYNEMTLNNNKFQNDNMLQVKLSVIMEKYFNNMNILYQLYKMIYSSSELKYTKCDDFMQDFKKIYNEGLKKCYLHVVDNTDNILRTFYIARKLLQNKYVYSIDYLPEIKYNYYKDLKDLISVHYNLLFEYKEEEQNCLMIRILHQFFQYCNDYKYNRKLSSFMEEFIKEYYDKKKDQYQTISKECKGPENGKKYCMLFKQCENTFNKYLKIFQSNATDYITEQEKYISSLSGFDILLFEAKAMFQDFEKISRYLPTIMSTMAAILVCLFFLHKVLKIYI</sequence>
<protein>
    <recommendedName>
        <fullName evidence="4">Variable surface protein</fullName>
    </recommendedName>
</protein>
<keyword evidence="1" id="KW-1133">Transmembrane helix</keyword>
<evidence type="ECO:0008006" key="4">
    <source>
        <dbReference type="Google" id="ProtNLM"/>
    </source>
</evidence>
<proteinExistence type="predicted"/>
<dbReference type="Proteomes" id="UP000053239">
    <property type="component" value="Unassembled WGS sequence"/>
</dbReference>
<dbReference type="Gene3D" id="1.20.58.830">
    <property type="match status" value="1"/>
</dbReference>
<organism evidence="2 3">
    <name type="scientific">Plasmodium vivax North Korean</name>
    <dbReference type="NCBI Taxonomy" id="1035514"/>
    <lineage>
        <taxon>Eukaryota</taxon>
        <taxon>Sar</taxon>
        <taxon>Alveolata</taxon>
        <taxon>Apicomplexa</taxon>
        <taxon>Aconoidasida</taxon>
        <taxon>Haemosporida</taxon>
        <taxon>Plasmodiidae</taxon>
        <taxon>Plasmodium</taxon>
        <taxon>Plasmodium (Plasmodium)</taxon>
    </lineage>
</organism>
<evidence type="ECO:0000313" key="2">
    <source>
        <dbReference type="EMBL" id="KNA01714.1"/>
    </source>
</evidence>
<feature type="transmembrane region" description="Helical" evidence="1">
    <location>
        <begin position="334"/>
        <end position="352"/>
    </location>
</feature>